<dbReference type="SUPFAM" id="SSF51120">
    <property type="entry name" value="beta-Roll"/>
    <property type="match status" value="5"/>
</dbReference>
<dbReference type="PANTHER" id="PTHR38340">
    <property type="entry name" value="S-LAYER PROTEIN"/>
    <property type="match status" value="1"/>
</dbReference>
<dbReference type="SUPFAM" id="SSF63829">
    <property type="entry name" value="Calcium-dependent phosphotriesterase"/>
    <property type="match status" value="1"/>
</dbReference>
<dbReference type="OrthoDB" id="9342475at2"/>
<dbReference type="InterPro" id="IPR011049">
    <property type="entry name" value="Serralysin-like_metalloprot_C"/>
</dbReference>
<dbReference type="RefSeq" id="WP_085787363.1">
    <property type="nucleotide sequence ID" value="NZ_CP019937.1"/>
</dbReference>
<dbReference type="InterPro" id="IPR013858">
    <property type="entry name" value="Peptidase_M10B_C"/>
</dbReference>
<evidence type="ECO:0000259" key="9">
    <source>
        <dbReference type="Pfam" id="PF08548"/>
    </source>
</evidence>
<dbReference type="InterPro" id="IPR050557">
    <property type="entry name" value="RTX_toxin/Mannuronan_C5-epim"/>
</dbReference>
<keyword evidence="5" id="KW-0800">Toxin</keyword>
<dbReference type="GO" id="GO:0090729">
    <property type="term" value="F:toxin activity"/>
    <property type="evidence" value="ECO:0007669"/>
    <property type="project" value="UniProtKB-KW"/>
</dbReference>
<dbReference type="AlphaFoldDB" id="A0A1W6P2C5"/>
<comment type="cofactor">
    <cofactor evidence="1">
        <name>Ca(2+)</name>
        <dbReference type="ChEBI" id="CHEBI:29108"/>
    </cofactor>
</comment>
<dbReference type="GO" id="GO:0005615">
    <property type="term" value="C:extracellular space"/>
    <property type="evidence" value="ECO:0007669"/>
    <property type="project" value="InterPro"/>
</dbReference>
<keyword evidence="4" id="KW-0964">Secreted</keyword>
<dbReference type="PRINTS" id="PR00313">
    <property type="entry name" value="CABNDNGRPT"/>
</dbReference>
<dbReference type="PRINTS" id="PR01488">
    <property type="entry name" value="RTXTOXINA"/>
</dbReference>
<dbReference type="InterPro" id="IPR001343">
    <property type="entry name" value="Hemolysn_Ca-bd"/>
</dbReference>
<reference evidence="10 11" key="1">
    <citation type="submission" date="2017-02" db="EMBL/GenBank/DDBJ databases">
        <title>Ketogulonicigenium robustum SPU B003 Genome sequencing and assembly.</title>
        <authorList>
            <person name="Li Y."/>
            <person name="Liu L."/>
            <person name="Wang C."/>
            <person name="Zhang M."/>
            <person name="Zhang T."/>
            <person name="Zhang Y."/>
        </authorList>
    </citation>
    <scope>NUCLEOTIDE SEQUENCE [LARGE SCALE GENOMIC DNA]</scope>
    <source>
        <strain evidence="10 11">SPU_B003</strain>
    </source>
</reference>
<accession>A0A1W6P2C5</accession>
<dbReference type="Gene3D" id="2.150.10.10">
    <property type="entry name" value="Serralysin-like metalloprotease, C-terminal"/>
    <property type="match status" value="5"/>
</dbReference>
<keyword evidence="11" id="KW-1185">Reference proteome</keyword>
<evidence type="ECO:0000256" key="4">
    <source>
        <dbReference type="ARBA" id="ARBA00022525"/>
    </source>
</evidence>
<dbReference type="Pfam" id="PF08548">
    <property type="entry name" value="Peptidase_M10_C"/>
    <property type="match status" value="1"/>
</dbReference>
<evidence type="ECO:0000256" key="7">
    <source>
        <dbReference type="ARBA" id="ARBA00023026"/>
    </source>
</evidence>
<evidence type="ECO:0000256" key="2">
    <source>
        <dbReference type="ARBA" id="ARBA00004370"/>
    </source>
</evidence>
<keyword evidence="7" id="KW-0843">Virulence</keyword>
<dbReference type="KEGG" id="kro:BVG79_02140"/>
<keyword evidence="8" id="KW-0472">Membrane</keyword>
<name>A0A1W6P2C5_9RHOB</name>
<evidence type="ECO:0000256" key="1">
    <source>
        <dbReference type="ARBA" id="ARBA00001913"/>
    </source>
</evidence>
<evidence type="ECO:0000313" key="10">
    <source>
        <dbReference type="EMBL" id="ARO15480.1"/>
    </source>
</evidence>
<dbReference type="InterPro" id="IPR003995">
    <property type="entry name" value="RTX_toxin_determinant-A"/>
</dbReference>
<organism evidence="10 11">
    <name type="scientific">Ketogulonicigenium robustum</name>
    <dbReference type="NCBI Taxonomy" id="92947"/>
    <lineage>
        <taxon>Bacteria</taxon>
        <taxon>Pseudomonadati</taxon>
        <taxon>Pseudomonadota</taxon>
        <taxon>Alphaproteobacteria</taxon>
        <taxon>Rhodobacterales</taxon>
        <taxon>Roseobacteraceae</taxon>
        <taxon>Ketogulonicigenium</taxon>
    </lineage>
</organism>
<dbReference type="GO" id="GO:0005509">
    <property type="term" value="F:calcium ion binding"/>
    <property type="evidence" value="ECO:0007669"/>
    <property type="project" value="InterPro"/>
</dbReference>
<evidence type="ECO:0000313" key="11">
    <source>
        <dbReference type="Proteomes" id="UP000242447"/>
    </source>
</evidence>
<evidence type="ECO:0000256" key="8">
    <source>
        <dbReference type="ARBA" id="ARBA00023136"/>
    </source>
</evidence>
<gene>
    <name evidence="10" type="ORF">BVG79_02140</name>
</gene>
<dbReference type="EMBL" id="CP019937">
    <property type="protein sequence ID" value="ARO15480.1"/>
    <property type="molecule type" value="Genomic_DNA"/>
</dbReference>
<sequence>MAQIEFVTRTEQLSTPDGPPAVTAGALVMIGGKLYTTSALDGALTQWTVGSTGALTPGTTGAPAALARLLGGIMIDGAAAVVTLTASGLMIGDTPLTPQVALAATPMVSTPLSGGGQALFFAAADGGLLRVTLDKTGTPTAQTHIADTETAFSGDLQALTTFTIGAETFLAGVSSRDTGLTLWRVDASGQLVEASSLPPDEGLWISAPTALTSQTIGSNTYLIVGAAGSSSLTVLQVDDGGGLKVVDHVMDDLFTRFGGVQSVASVNHKGQIFIIAGGADDGISVLQLLPSGRLIARAHLADTLDAGLQNISAITATSTAQGIIIHVASTVEGGLTTLTWTTDGRVITNNGKPTDGDDIIVDRNGASILSGGGGADIFVMAADRNVKIITDFDLGTDKIDLSSWGMIRSLAQLTITATDDGFLVTDGVRSVIVHTTAGTPVSADMLHDTDLINLTHIPVTLPKTPVAVPPTLPDGVLIGTGGNDTLIADDSGMVLYGFEGHDILIGGKGNDILVGGDGNDRLEATAGNNILIGGFGNSTLIGGTGNDIMVAGPGGSTLIAGGGNNILYDGAGSDRMVGGPGANIFVMARDSYRDVIEGFTLGKDRIDLTSWGVTSLAALSITQTATGATIRYGAEVLDINTTSGTPLNPADFGYDDLFVAVLPAPFAPTYAARGQTFVGTATSEVLSGTMYNDVIRAGGGNDTIFGWAGDDRILGGVGDDWLIGGTGADEMYGGPGDDKYHVDDPGDLVIENPNEGNDTVYAEISYTLPDNVENLRLMGTANLHGIGNALDNLIVGNSGDNYLEGGDGNDWLAAKSGTNILYGGAGRDWLVGGSGRDTFVYKSITDSLPGQANRDLINSFTRGQDKIDLSAIDANMQVAGHQTFTFIEAAPFSNTAGELRYASWDMGWLIVEADVNGDGRADMQIFVNLIDAIGAEDFIL</sequence>
<dbReference type="GO" id="GO:0016020">
    <property type="term" value="C:membrane"/>
    <property type="evidence" value="ECO:0007669"/>
    <property type="project" value="UniProtKB-SubCell"/>
</dbReference>
<keyword evidence="6" id="KW-0677">Repeat</keyword>
<evidence type="ECO:0000256" key="3">
    <source>
        <dbReference type="ARBA" id="ARBA00004613"/>
    </source>
</evidence>
<evidence type="ECO:0000256" key="5">
    <source>
        <dbReference type="ARBA" id="ARBA00022656"/>
    </source>
</evidence>
<dbReference type="PANTHER" id="PTHR38340:SF1">
    <property type="entry name" value="S-LAYER PROTEIN"/>
    <property type="match status" value="1"/>
</dbReference>
<evidence type="ECO:0000256" key="6">
    <source>
        <dbReference type="ARBA" id="ARBA00022737"/>
    </source>
</evidence>
<feature type="domain" description="Peptidase M10 serralysin C-terminal" evidence="9">
    <location>
        <begin position="813"/>
        <end position="939"/>
    </location>
</feature>
<dbReference type="InterPro" id="IPR018511">
    <property type="entry name" value="Hemolysin-typ_Ca-bd_CS"/>
</dbReference>
<protein>
    <submittedName>
        <fullName evidence="10">Hemolysin-type calcium-binding region</fullName>
    </submittedName>
</protein>
<dbReference type="Proteomes" id="UP000242447">
    <property type="component" value="Chromosome"/>
</dbReference>
<dbReference type="PROSITE" id="PS00330">
    <property type="entry name" value="HEMOLYSIN_CALCIUM"/>
    <property type="match status" value="2"/>
</dbReference>
<proteinExistence type="predicted"/>
<dbReference type="Pfam" id="PF00353">
    <property type="entry name" value="HemolysinCabind"/>
    <property type="match status" value="5"/>
</dbReference>
<comment type="subcellular location">
    <subcellularLocation>
        <location evidence="2">Membrane</location>
    </subcellularLocation>
    <subcellularLocation>
        <location evidence="3">Secreted</location>
    </subcellularLocation>
</comment>
<dbReference type="STRING" id="92947.BVG79_02140"/>